<reference evidence="2" key="1">
    <citation type="journal article" date="2019" name="Int. J. Syst. Evol. Microbiol.">
        <title>The Global Catalogue of Microorganisms (GCM) 10K type strain sequencing project: providing services to taxonomists for standard genome sequencing and annotation.</title>
        <authorList>
            <consortium name="The Broad Institute Genomics Platform"/>
            <consortium name="The Broad Institute Genome Sequencing Center for Infectious Disease"/>
            <person name="Wu L."/>
            <person name="Ma J."/>
        </authorList>
    </citation>
    <scope>NUCLEOTIDE SEQUENCE [LARGE SCALE GENOMIC DNA]</scope>
    <source>
        <strain evidence="2">IBRC-M 10987</strain>
    </source>
</reference>
<dbReference type="Proteomes" id="UP001595715">
    <property type="component" value="Unassembled WGS sequence"/>
</dbReference>
<evidence type="ECO:0000313" key="2">
    <source>
        <dbReference type="Proteomes" id="UP001595715"/>
    </source>
</evidence>
<proteinExistence type="predicted"/>
<protein>
    <submittedName>
        <fullName evidence="1">DUF6509 family protein</fullName>
    </submittedName>
</protein>
<dbReference type="RefSeq" id="WP_377720470.1">
    <property type="nucleotide sequence ID" value="NZ_JBHSAM010000028.1"/>
</dbReference>
<dbReference type="EMBL" id="JBHSAM010000028">
    <property type="protein sequence ID" value="MFC4101874.1"/>
    <property type="molecule type" value="Genomic_DNA"/>
</dbReference>
<organism evidence="1 2">
    <name type="scientific">Paenibacillus xanthanilyticus</name>
    <dbReference type="NCBI Taxonomy" id="1783531"/>
    <lineage>
        <taxon>Bacteria</taxon>
        <taxon>Bacillati</taxon>
        <taxon>Bacillota</taxon>
        <taxon>Bacilli</taxon>
        <taxon>Bacillales</taxon>
        <taxon>Paenibacillaceae</taxon>
        <taxon>Paenibacillus</taxon>
    </lineage>
</organism>
<gene>
    <name evidence="1" type="ORF">ACFOZ8_19680</name>
</gene>
<sequence length="100" mass="11508">MLTISSYTAEQVKDPFGILPGKRYEFVLNLDIPEDDELHHELGVYARVVYKEQDGEGSIVKYDLHERSTDRYLDFDLEEEEVAFLLSFCKERTAEAEGGS</sequence>
<dbReference type="InterPro" id="IPR045424">
    <property type="entry name" value="DUF6509"/>
</dbReference>
<evidence type="ECO:0000313" key="1">
    <source>
        <dbReference type="EMBL" id="MFC4101874.1"/>
    </source>
</evidence>
<accession>A0ABV8K754</accession>
<name>A0ABV8K754_9BACL</name>
<dbReference type="Pfam" id="PF20119">
    <property type="entry name" value="DUF6509"/>
    <property type="match status" value="1"/>
</dbReference>
<comment type="caution">
    <text evidence="1">The sequence shown here is derived from an EMBL/GenBank/DDBJ whole genome shotgun (WGS) entry which is preliminary data.</text>
</comment>
<keyword evidence="2" id="KW-1185">Reference proteome</keyword>